<sequence>MAPWADTERTAGRRAWVLSAAEERVLHRWVPSGTPVRAPARGSTMVQRKAAAMAWTQRCEAVRVGGHADRYRRGGVCKTLPCA</sequence>
<reference evidence="1 2" key="1">
    <citation type="submission" date="2019-07" db="EMBL/GenBank/DDBJ databases">
        <title>Tepidimonas charontis SPSP-6 draft genome.</title>
        <authorList>
            <person name="Da Costa M.S."/>
            <person name="Froufe H.J.C."/>
            <person name="Egas C."/>
            <person name="Albuquerque L."/>
        </authorList>
    </citation>
    <scope>NUCLEOTIDE SEQUENCE [LARGE SCALE GENOMIC DNA]</scope>
    <source>
        <strain evidence="1 2">SPSP-6</strain>
    </source>
</reference>
<protein>
    <submittedName>
        <fullName evidence="1">Uncharacterized protein</fullName>
    </submittedName>
</protein>
<dbReference type="EMBL" id="VJON01000007">
    <property type="protein sequence ID" value="TSE35547.1"/>
    <property type="molecule type" value="Genomic_DNA"/>
</dbReference>
<evidence type="ECO:0000313" key="1">
    <source>
        <dbReference type="EMBL" id="TSE35547.1"/>
    </source>
</evidence>
<organism evidence="1 2">
    <name type="scientific">Tepidimonas charontis</name>
    <dbReference type="NCBI Taxonomy" id="2267262"/>
    <lineage>
        <taxon>Bacteria</taxon>
        <taxon>Pseudomonadati</taxon>
        <taxon>Pseudomonadota</taxon>
        <taxon>Betaproteobacteria</taxon>
        <taxon>Burkholderiales</taxon>
        <taxon>Tepidimonas</taxon>
    </lineage>
</organism>
<comment type="caution">
    <text evidence="1">The sequence shown here is derived from an EMBL/GenBank/DDBJ whole genome shotgun (WGS) entry which is preliminary data.</text>
</comment>
<name>A0A554XI90_9BURK</name>
<gene>
    <name evidence="1" type="ORF">Tchar_00743</name>
</gene>
<dbReference type="Proteomes" id="UP000318294">
    <property type="component" value="Unassembled WGS sequence"/>
</dbReference>
<accession>A0A554XI90</accession>
<dbReference type="AlphaFoldDB" id="A0A554XI90"/>
<evidence type="ECO:0000313" key="2">
    <source>
        <dbReference type="Proteomes" id="UP000318294"/>
    </source>
</evidence>
<proteinExistence type="predicted"/>
<keyword evidence="2" id="KW-1185">Reference proteome</keyword>